<organism evidence="1">
    <name type="scientific">Escherichia phage fEgEco12</name>
    <dbReference type="NCBI Taxonomy" id="3158837"/>
    <lineage>
        <taxon>Viruses</taxon>
        <taxon>Duplodnaviria</taxon>
        <taxon>Heunggongvirae</taxon>
        <taxon>Uroviricota</taxon>
        <taxon>Caudoviricetes</taxon>
    </lineage>
</organism>
<sequence length="73" mass="8763">MNRYYIVYEHVSEFNNVRGYKKEVQKIDVFVRALSPTHALFKLFDEVTKYNTPKTQRYIETVHSVILTEYDGE</sequence>
<evidence type="ECO:0000313" key="1">
    <source>
        <dbReference type="EMBL" id="XBS49615.1"/>
    </source>
</evidence>
<proteinExistence type="predicted"/>
<dbReference type="EMBL" id="PP777464">
    <property type="protein sequence ID" value="XBS49615.1"/>
    <property type="molecule type" value="Genomic_DNA"/>
</dbReference>
<reference evidence="1" key="1">
    <citation type="submission" date="2024-05" db="EMBL/GenBank/DDBJ databases">
        <authorList>
            <person name="Badawy S."/>
            <person name="Skurnik M."/>
        </authorList>
    </citation>
    <scope>NUCLEOTIDE SEQUENCE</scope>
</reference>
<protein>
    <submittedName>
        <fullName evidence="1">Uncharacterized protein</fullName>
    </submittedName>
</protein>
<name>A0AAU7PHL9_9CAUD</name>
<accession>A0AAU7PHL9</accession>